<evidence type="ECO:0000256" key="1">
    <source>
        <dbReference type="SAM" id="SignalP"/>
    </source>
</evidence>
<accession>A0A8S1MBG8</accession>
<keyword evidence="1" id="KW-0732">Signal</keyword>
<organism evidence="2 3">
    <name type="scientific">Paramecium sonneborni</name>
    <dbReference type="NCBI Taxonomy" id="65129"/>
    <lineage>
        <taxon>Eukaryota</taxon>
        <taxon>Sar</taxon>
        <taxon>Alveolata</taxon>
        <taxon>Ciliophora</taxon>
        <taxon>Intramacronucleata</taxon>
        <taxon>Oligohymenophorea</taxon>
        <taxon>Peniculida</taxon>
        <taxon>Parameciidae</taxon>
        <taxon>Paramecium</taxon>
    </lineage>
</organism>
<proteinExistence type="predicted"/>
<protein>
    <submittedName>
        <fullName evidence="2">Uncharacterized protein</fullName>
    </submittedName>
</protein>
<reference evidence="2" key="1">
    <citation type="submission" date="2021-01" db="EMBL/GenBank/DDBJ databases">
        <authorList>
            <consortium name="Genoscope - CEA"/>
            <person name="William W."/>
        </authorList>
    </citation>
    <scope>NUCLEOTIDE SEQUENCE</scope>
</reference>
<feature type="chain" id="PRO_5035939793" evidence="1">
    <location>
        <begin position="19"/>
        <end position="2181"/>
    </location>
</feature>
<comment type="caution">
    <text evidence="2">The sequence shown here is derived from an EMBL/GenBank/DDBJ whole genome shotgun (WGS) entry which is preliminary data.</text>
</comment>
<dbReference type="InterPro" id="IPR002895">
    <property type="entry name" value="Paramecium_SA"/>
</dbReference>
<sequence>MWRLSLLLLLVNQERAISINVDESCTCIQIKSKSDCANMGCKWNDNKCVQNDLIKNEDTISVYCRSFDEQKCGSIKGCAWIDNQCEQFSGCSAYMGSSNDLCQQISQECTSDGKQCMDRKDCNDYKGQIDCNSNMNKYGGYCRWENNECRDQKCIEASNDLKTDFECNKFKLGCLTNGKGCVEIRKECSTYGIEECNQMIGKEGYCIRTVNGCGMKECQSASIDYIKDEQCGRYQIGCITTGKGCWQNPLPTCDNYVGNECDKMKGSDGQCENGLNNKCQSRRCENAPLSYDSDEKCKQYLNTCITKGRGCDTQLRLCSSYSGTFEECNKYIGIDGKCSFGSIGCKVRVCEEASFKTDKECNEYQKGCITDGVNCVSTRKLCSTYNGTSITCSKYQGSDGRCYSKNNTDEGPCSNLVCTDAPTNYKTHEQCISFQSDCLTNGQGCVKQTNCLSTIAEITCKATSSCQWNQVCVTKTNCSFFNNISLCNNNLANDKPCFWVNGICRIRLCNDAPNYYNKDDDCKKFLNGCLTNSQGCLPATSPCNQYNGTQDTCSNFKGNGIKCTRNSTLIGPCENLQCSNNTTAINQKQCDDFLKGCQFQGTAGCIDQSANCNSYTGNQQMCSSYFGINGTIKCYQDTGLTASCRNLLCSDNITATSDEQCKSFLYNCVFKGIGCIDQAEPCSSYSGNNINDCSKFKGLNNTKQCWWVSGSTCVNKECIQDTLSINNLQCEQFLSGCVTKGIGCIENTQLCTAFQGDETQCSNFIGSGKPCVRKNACINRSCSDVINPSNNDQCTAYMPTCRFNGFLCIDAQVSCLSYIGLNYQICQQITTISGGKCYLANGTGTCQTRSCSHLTSANNQNDCDQFLSGCIFSGSNCISQQNLCNQYINFQPNQCEKAESISTGLCWRQSNSVGTCMARTCLGITNASNPYSFSSQFCMQYSNTCIYDGVKCVDKQTNCNSYTNFLQSACKSAVTSAGEKCWLENSTLTTCESRQCTNTVTTPNQINCQAHKSSCRYNGTLCVEAQTACNLYNPFTQQACRDVKLADGVGKCWRTSNSNGACEDRQCANITVGLSAQKCLDHLNTCRFNGSSCVIYQTNCNQYLGFTAEACKQVTTNSGGLCWIPVSGSTQCSERSCNNTIENANEINCPNHLSSCRFNGVGCVDNQAQCNLYTGFTKSACQSTTNTSGNFCWKQTNEVGICEDRSCSNIIENANYVNCGMHLSICTYDGQNCFTKQSTCNLYVGVSETQCQNLRTTTGDRCWFVSGNCVQRICSQNQTGMTDIECNEFLPGCRTTGKGCVDSTVTCSEYKGTISSCLGFVGNGIKCKGQDSFGFCEQKQCQDDMNSTTDVECDAFMKGCVTRGQGCINKDESCNNYVGNQSICSKFIGDGKKCWSDSLTTIQQCRVRLCSDNQIYNTDTQCQEFQVGCVSKGRGCINYNAKCSEYQGTQTECSLFKGQNGSKACWNVITATPLTNCIDRVCSHNSTAKSDNECQKFLKGCVSKGIGCVSPQQCSQFNGTIRSCPLFTATDKPCKGTSDTSVTPCVALKCNEAPNNYDSDELCNIFKEGCVTNGYGCVNTVSCEEIQTQKACQSKKQCSYSGNCTQLSNSCSIFKSQSICVNTPVYTEIGRCSWESNQTSNIGFCRDWKCEDASESLLTHIDCQRMSQLCTSKGKGCIQMGICSSYTDANSCSFAQTTDEGGLCIWEKTFCRKLECSDASKEFTTDEKCKEFLNKCYSNGQGCINSNYICEDIIVKSKCTNDHLGNPCLWFQQKCITYSQCIDIEEKSHNLCQQYSNKCTSNGLTCIPITFCSKYTNQISCSLGIDGKCGWMEPICTQFTKCSDFIASTTALCQQYSDLCISDGFGCISKTNCINYQNEESCNSGGIDGICIWNQNSCRLRLCNDAAFDITIDISQHSSCNNFIASTKCTTNGTNCVSMALCSSYKEPGCHYGTDGQCIYTYQEGQTQGFKQCRVKTCSDYQDTTTDKCKQNKKVCISNGKNCILKNKCQTYKTKIACNSGGLDGICVFTPSIADTNKGTCALMTTCEQANSDSIACKLKSNSCHFLVSLQNGIEVTSCINHTCATVAKGAVCNPLISFDEKKITVCVMTSSGCVQGSPNQLSASNCLQSSFNIFTWNAENNLCQKCNESIITPNTPTNTTNKSQDTFSKLLLFSFLIIIQ</sequence>
<dbReference type="OrthoDB" id="285551at2759"/>
<evidence type="ECO:0000313" key="3">
    <source>
        <dbReference type="Proteomes" id="UP000692954"/>
    </source>
</evidence>
<dbReference type="Pfam" id="PF01508">
    <property type="entry name" value="Paramecium_SA"/>
    <property type="match status" value="16"/>
</dbReference>
<dbReference type="EMBL" id="CAJJDN010000029">
    <property type="protein sequence ID" value="CAD8072604.1"/>
    <property type="molecule type" value="Genomic_DNA"/>
</dbReference>
<name>A0A8S1MBG8_9CILI</name>
<feature type="signal peptide" evidence="1">
    <location>
        <begin position="1"/>
        <end position="18"/>
    </location>
</feature>
<keyword evidence="3" id="KW-1185">Reference proteome</keyword>
<dbReference type="Proteomes" id="UP000692954">
    <property type="component" value="Unassembled WGS sequence"/>
</dbReference>
<dbReference type="SMART" id="SM00639">
    <property type="entry name" value="PSA"/>
    <property type="match status" value="28"/>
</dbReference>
<gene>
    <name evidence="2" type="ORF">PSON_ATCC_30995.1.T0290249</name>
</gene>
<evidence type="ECO:0000313" key="2">
    <source>
        <dbReference type="EMBL" id="CAD8072604.1"/>
    </source>
</evidence>